<comment type="caution">
    <text evidence="1">The sequence shown here is derived from an EMBL/GenBank/DDBJ whole genome shotgun (WGS) entry which is preliminary data.</text>
</comment>
<evidence type="ECO:0000313" key="2">
    <source>
        <dbReference type="Proteomes" id="UP000309117"/>
    </source>
</evidence>
<sequence length="89" mass="10080">MTNNTKRIQANVDKKVARQAEDVIAELGLTPTAVINSLYKKIAATGEIPFSFKLTTEQLADIRLREAADTRPIKEIKTKRDLEDFFNED</sequence>
<dbReference type="Pfam" id="PF04221">
    <property type="entry name" value="RelB"/>
    <property type="match status" value="1"/>
</dbReference>
<dbReference type="Proteomes" id="UP000309117">
    <property type="component" value="Unassembled WGS sequence"/>
</dbReference>
<dbReference type="NCBIfam" id="TIGR02384">
    <property type="entry name" value="RelB_DinJ"/>
    <property type="match status" value="1"/>
</dbReference>
<dbReference type="GO" id="GO:0006355">
    <property type="term" value="P:regulation of DNA-templated transcription"/>
    <property type="evidence" value="ECO:0007669"/>
    <property type="project" value="InterPro"/>
</dbReference>
<protein>
    <submittedName>
        <fullName evidence="1">Type II toxin-antitoxin system RelB/DinJ family antitoxin</fullName>
    </submittedName>
</protein>
<dbReference type="InterPro" id="IPR007337">
    <property type="entry name" value="RelB/DinJ"/>
</dbReference>
<accession>A0A4S2BRR1</accession>
<dbReference type="EMBL" id="SRYV01000002">
    <property type="protein sequence ID" value="TGY17162.1"/>
    <property type="molecule type" value="Genomic_DNA"/>
</dbReference>
<evidence type="ECO:0000313" key="1">
    <source>
        <dbReference type="EMBL" id="TGY17162.1"/>
    </source>
</evidence>
<proteinExistence type="predicted"/>
<dbReference type="RefSeq" id="WP_135960231.1">
    <property type="nucleotide sequence ID" value="NZ_AQFR02000003.1"/>
</dbReference>
<dbReference type="AlphaFoldDB" id="A0A4S2BRR1"/>
<dbReference type="Gene3D" id="1.10.1220.10">
    <property type="entry name" value="Met repressor-like"/>
    <property type="match status" value="1"/>
</dbReference>
<reference evidence="1 2" key="1">
    <citation type="submission" date="2019-04" db="EMBL/GenBank/DDBJ databases">
        <title>Microbes associate with the intestines of laboratory mice.</title>
        <authorList>
            <person name="Navarre W."/>
            <person name="Wong E."/>
            <person name="Huang K."/>
            <person name="Tropini C."/>
            <person name="Ng K."/>
            <person name="Yu B."/>
        </authorList>
    </citation>
    <scope>NUCLEOTIDE SEQUENCE [LARGE SCALE GENOMIC DNA]</scope>
    <source>
        <strain evidence="1 2">NM61_E11</strain>
    </source>
</reference>
<organism evidence="1 2">
    <name type="scientific">Lactobacillus intestinalis</name>
    <dbReference type="NCBI Taxonomy" id="151781"/>
    <lineage>
        <taxon>Bacteria</taxon>
        <taxon>Bacillati</taxon>
        <taxon>Bacillota</taxon>
        <taxon>Bacilli</taxon>
        <taxon>Lactobacillales</taxon>
        <taxon>Lactobacillaceae</taxon>
        <taxon>Lactobacillus</taxon>
    </lineage>
</organism>
<gene>
    <name evidence="1" type="ORF">E5351_01500</name>
</gene>
<name>A0A4S2BRR1_9LACO</name>
<dbReference type="InterPro" id="IPR013321">
    <property type="entry name" value="Arc_rbn_hlx_hlx"/>
</dbReference>